<dbReference type="Gene3D" id="3.40.710.10">
    <property type="entry name" value="DD-peptidase/beta-lactamase superfamily"/>
    <property type="match status" value="1"/>
</dbReference>
<proteinExistence type="predicted"/>
<gene>
    <name evidence="3" type="ORF">GM51_18755</name>
</gene>
<dbReference type="InterPro" id="IPR050515">
    <property type="entry name" value="Beta-lactam/transpept"/>
</dbReference>
<dbReference type="Pfam" id="PF00905">
    <property type="entry name" value="Transpeptidase"/>
    <property type="match status" value="1"/>
</dbReference>
<protein>
    <submittedName>
        <fullName evidence="3">Cell division protein FtsI</fullName>
    </submittedName>
</protein>
<dbReference type="GO" id="GO:0051301">
    <property type="term" value="P:cell division"/>
    <property type="evidence" value="ECO:0007669"/>
    <property type="project" value="UniProtKB-KW"/>
</dbReference>
<feature type="domain" description="Penicillin-binding protein transpeptidase" evidence="1">
    <location>
        <begin position="155"/>
        <end position="479"/>
    </location>
</feature>
<dbReference type="InterPro" id="IPR054120">
    <property type="entry name" value="PBPA_dimer"/>
</dbReference>
<comment type="caution">
    <text evidence="3">The sequence shown here is derived from an EMBL/GenBank/DDBJ whole genome shotgun (WGS) entry which is preliminary data.</text>
</comment>
<dbReference type="PANTHER" id="PTHR30627:SF24">
    <property type="entry name" value="PENICILLIN-BINDING PROTEIN 4B"/>
    <property type="match status" value="1"/>
</dbReference>
<dbReference type="SUPFAM" id="SSF56601">
    <property type="entry name" value="beta-lactamase/transpeptidase-like"/>
    <property type="match status" value="1"/>
</dbReference>
<organism evidence="3">
    <name type="scientific">freshwater metagenome</name>
    <dbReference type="NCBI Taxonomy" id="449393"/>
    <lineage>
        <taxon>unclassified sequences</taxon>
        <taxon>metagenomes</taxon>
        <taxon>ecological metagenomes</taxon>
    </lineage>
</organism>
<feature type="domain" description="Penicillin binding protein A dimerisation" evidence="2">
    <location>
        <begin position="52"/>
        <end position="134"/>
    </location>
</feature>
<accession>A0A094PRW9</accession>
<evidence type="ECO:0000259" key="2">
    <source>
        <dbReference type="Pfam" id="PF21922"/>
    </source>
</evidence>
<evidence type="ECO:0000313" key="3">
    <source>
        <dbReference type="EMBL" id="KGA13842.1"/>
    </source>
</evidence>
<dbReference type="GO" id="GO:0071972">
    <property type="term" value="F:peptidoglycan L,D-transpeptidase activity"/>
    <property type="evidence" value="ECO:0007669"/>
    <property type="project" value="TreeGrafter"/>
</dbReference>
<dbReference type="AlphaFoldDB" id="A0A094PRW9"/>
<dbReference type="InterPro" id="IPR012338">
    <property type="entry name" value="Beta-lactam/transpept-like"/>
</dbReference>
<dbReference type="Gene3D" id="3.90.1310.10">
    <property type="entry name" value="Penicillin-binding protein 2a (Domain 2)"/>
    <property type="match status" value="1"/>
</dbReference>
<dbReference type="GO" id="GO:0071555">
    <property type="term" value="P:cell wall organization"/>
    <property type="evidence" value="ECO:0007669"/>
    <property type="project" value="TreeGrafter"/>
</dbReference>
<dbReference type="GO" id="GO:0008658">
    <property type="term" value="F:penicillin binding"/>
    <property type="evidence" value="ECO:0007669"/>
    <property type="project" value="InterPro"/>
</dbReference>
<name>A0A094PRW9_9ZZZZ</name>
<sequence>MNRELKRVSVVMLIMFLALFAAATVIQVAQADSLASDGRNTRTLYDSFRAQRGPIMAGETVLAQSVPVDDDFRFLRQYSSPLVYAPVTGFFTLNQGLSGIELSENSYLTGSNSSQFLEQLNSILTGRPTQGAAVTLTIRPDVQQAAWDALGNYQGAVVVTEVATGKILAMVSKPSFDPNLLAGHNFEAVIEYYNALDNDPAQPLINRPIGALDPPGSTFKLVTAAALLESGLYTPESTVENRARLPLPGTDVEIRNSDGKTCGPGDQVTLFTAVSLSCNVPLAEFGMALGYKPIVDMAKKFGFNQTFDVPMTSARSYIPQVMDEPQTALAAFGQFDVRATPLQVALVSAAIANGGVEMYPTLIEGITASDLRPISSFTPREYSRPISAETAAQLTAMMQASVSNGAATNASIENVSVAGKTGTAENGPDEPYTLWFTGFAPADSEPKYAITVVVENGGGMGTTGYGNLIAAPIARAVLEAVLK</sequence>
<dbReference type="PANTHER" id="PTHR30627">
    <property type="entry name" value="PEPTIDOGLYCAN D,D-TRANSPEPTIDASE"/>
    <property type="match status" value="1"/>
</dbReference>
<dbReference type="InterPro" id="IPR001460">
    <property type="entry name" value="PCN-bd_Tpept"/>
</dbReference>
<reference evidence="3" key="1">
    <citation type="submission" date="2014-06" db="EMBL/GenBank/DDBJ databases">
        <title>Key roles for freshwater Actinobacteria revealed by deep metagenomic sequencing.</title>
        <authorList>
            <person name="Ghai R."/>
            <person name="Mizuno C.M."/>
            <person name="Picazo A."/>
            <person name="Camacho A."/>
            <person name="Rodriguez-Valera F."/>
        </authorList>
    </citation>
    <scope>NUCLEOTIDE SEQUENCE</scope>
</reference>
<keyword evidence="3" id="KW-0131">Cell cycle</keyword>
<dbReference type="Pfam" id="PF21922">
    <property type="entry name" value="PBP_dimer_2"/>
    <property type="match status" value="1"/>
</dbReference>
<evidence type="ECO:0000259" key="1">
    <source>
        <dbReference type="Pfam" id="PF00905"/>
    </source>
</evidence>
<keyword evidence="3" id="KW-0132">Cell division</keyword>
<dbReference type="EMBL" id="JNSL01000170">
    <property type="protein sequence ID" value="KGA13842.1"/>
    <property type="molecule type" value="Genomic_DNA"/>
</dbReference>
<dbReference type="GO" id="GO:0005886">
    <property type="term" value="C:plasma membrane"/>
    <property type="evidence" value="ECO:0007669"/>
    <property type="project" value="TreeGrafter"/>
</dbReference>